<dbReference type="InterPro" id="IPR013525">
    <property type="entry name" value="ABC2_TM"/>
</dbReference>
<feature type="transmembrane region" description="Helical" evidence="5">
    <location>
        <begin position="131"/>
        <end position="156"/>
    </location>
</feature>
<evidence type="ECO:0000256" key="2">
    <source>
        <dbReference type="ARBA" id="ARBA00022692"/>
    </source>
</evidence>
<protein>
    <submittedName>
        <fullName evidence="7">ABC-2 type transport system permease protein</fullName>
    </submittedName>
</protein>
<keyword evidence="4 5" id="KW-0472">Membrane</keyword>
<dbReference type="Proteomes" id="UP001235840">
    <property type="component" value="Unassembled WGS sequence"/>
</dbReference>
<comment type="caution">
    <text evidence="7">The sequence shown here is derived from an EMBL/GenBank/DDBJ whole genome shotgun (WGS) entry which is preliminary data.</text>
</comment>
<evidence type="ECO:0000256" key="5">
    <source>
        <dbReference type="SAM" id="Phobius"/>
    </source>
</evidence>
<name>A0ABT9VYE4_9BACI</name>
<sequence length="245" mass="27283">MMDLKLIRFAILRMMRSILGHVLLIVVPIALISILGLVSSYLETDQSGRPPMDWLSISFVLAFQLFGGSYSMSYIKEDLLTSRKWRMYSLPLNPASYSYSILIASTLFSMIQGLCIILFTKFVYGVEWGNLLWVLLVLFAIAILSQIVGLILTFIFKNFKLAERVQEVFGIGSMIFAGMIFGLPNNSFFNFMSTYGNPISLGQNAIYGMMDGAGTGFILLNIGILFAASLVLLPVTHILGKRKLS</sequence>
<evidence type="ECO:0000313" key="7">
    <source>
        <dbReference type="EMBL" id="MDQ0166018.1"/>
    </source>
</evidence>
<dbReference type="RefSeq" id="WP_307393881.1">
    <property type="nucleotide sequence ID" value="NZ_BAAADK010000032.1"/>
</dbReference>
<dbReference type="Pfam" id="PF12698">
    <property type="entry name" value="ABC2_membrane_3"/>
    <property type="match status" value="1"/>
</dbReference>
<reference evidence="7 8" key="1">
    <citation type="submission" date="2023-07" db="EMBL/GenBank/DDBJ databases">
        <title>Genomic Encyclopedia of Type Strains, Phase IV (KMG-IV): sequencing the most valuable type-strain genomes for metagenomic binning, comparative biology and taxonomic classification.</title>
        <authorList>
            <person name="Goeker M."/>
        </authorList>
    </citation>
    <scope>NUCLEOTIDE SEQUENCE [LARGE SCALE GENOMIC DNA]</scope>
    <source>
        <strain evidence="7 8">DSM 12751</strain>
    </source>
</reference>
<keyword evidence="3 5" id="KW-1133">Transmembrane helix</keyword>
<keyword evidence="2 5" id="KW-0812">Transmembrane</keyword>
<feature type="transmembrane region" description="Helical" evidence="5">
    <location>
        <begin position="96"/>
        <end position="119"/>
    </location>
</feature>
<feature type="transmembrane region" description="Helical" evidence="5">
    <location>
        <begin position="217"/>
        <end position="239"/>
    </location>
</feature>
<feature type="transmembrane region" description="Helical" evidence="5">
    <location>
        <begin position="21"/>
        <end position="42"/>
    </location>
</feature>
<evidence type="ECO:0000256" key="1">
    <source>
        <dbReference type="ARBA" id="ARBA00004141"/>
    </source>
</evidence>
<evidence type="ECO:0000313" key="8">
    <source>
        <dbReference type="Proteomes" id="UP001235840"/>
    </source>
</evidence>
<dbReference type="EMBL" id="JAUSTY010000006">
    <property type="protein sequence ID" value="MDQ0166018.1"/>
    <property type="molecule type" value="Genomic_DNA"/>
</dbReference>
<gene>
    <name evidence="7" type="ORF">J2S11_001919</name>
</gene>
<evidence type="ECO:0000259" key="6">
    <source>
        <dbReference type="Pfam" id="PF12698"/>
    </source>
</evidence>
<accession>A0ABT9VYE4</accession>
<evidence type="ECO:0000256" key="4">
    <source>
        <dbReference type="ARBA" id="ARBA00023136"/>
    </source>
</evidence>
<feature type="transmembrane region" description="Helical" evidence="5">
    <location>
        <begin position="54"/>
        <end position="75"/>
    </location>
</feature>
<proteinExistence type="predicted"/>
<evidence type="ECO:0000256" key="3">
    <source>
        <dbReference type="ARBA" id="ARBA00022989"/>
    </source>
</evidence>
<organism evidence="7 8">
    <name type="scientific">Caldalkalibacillus horti</name>
    <dbReference type="NCBI Taxonomy" id="77523"/>
    <lineage>
        <taxon>Bacteria</taxon>
        <taxon>Bacillati</taxon>
        <taxon>Bacillota</taxon>
        <taxon>Bacilli</taxon>
        <taxon>Bacillales</taxon>
        <taxon>Bacillaceae</taxon>
        <taxon>Caldalkalibacillus</taxon>
    </lineage>
</organism>
<feature type="transmembrane region" description="Helical" evidence="5">
    <location>
        <begin position="168"/>
        <end position="184"/>
    </location>
</feature>
<keyword evidence="8" id="KW-1185">Reference proteome</keyword>
<feature type="domain" description="ABC-2 type transporter transmembrane" evidence="6">
    <location>
        <begin position="59"/>
        <end position="233"/>
    </location>
</feature>
<comment type="subcellular location">
    <subcellularLocation>
        <location evidence="1">Membrane</location>
        <topology evidence="1">Multi-pass membrane protein</topology>
    </subcellularLocation>
</comment>